<evidence type="ECO:0000313" key="2">
    <source>
        <dbReference type="EMBL" id="CAL1403068.1"/>
    </source>
</evidence>
<keyword evidence="1" id="KW-0812">Transmembrane</keyword>
<protein>
    <submittedName>
        <fullName evidence="2">Uncharacterized protein</fullName>
    </submittedName>
</protein>
<feature type="transmembrane region" description="Helical" evidence="1">
    <location>
        <begin position="60"/>
        <end position="77"/>
    </location>
</feature>
<dbReference type="Proteomes" id="UP001497516">
    <property type="component" value="Chromosome 7"/>
</dbReference>
<organism evidence="2 3">
    <name type="scientific">Linum trigynum</name>
    <dbReference type="NCBI Taxonomy" id="586398"/>
    <lineage>
        <taxon>Eukaryota</taxon>
        <taxon>Viridiplantae</taxon>
        <taxon>Streptophyta</taxon>
        <taxon>Embryophyta</taxon>
        <taxon>Tracheophyta</taxon>
        <taxon>Spermatophyta</taxon>
        <taxon>Magnoliopsida</taxon>
        <taxon>eudicotyledons</taxon>
        <taxon>Gunneridae</taxon>
        <taxon>Pentapetalae</taxon>
        <taxon>rosids</taxon>
        <taxon>fabids</taxon>
        <taxon>Malpighiales</taxon>
        <taxon>Linaceae</taxon>
        <taxon>Linum</taxon>
    </lineage>
</organism>
<proteinExistence type="predicted"/>
<keyword evidence="3" id="KW-1185">Reference proteome</keyword>
<keyword evidence="1" id="KW-1133">Transmembrane helix</keyword>
<name>A0AAV2FXE1_9ROSI</name>
<dbReference type="EMBL" id="OZ034820">
    <property type="protein sequence ID" value="CAL1403068.1"/>
    <property type="molecule type" value="Genomic_DNA"/>
</dbReference>
<evidence type="ECO:0000313" key="3">
    <source>
        <dbReference type="Proteomes" id="UP001497516"/>
    </source>
</evidence>
<accession>A0AAV2FXE1</accession>
<evidence type="ECO:0000256" key="1">
    <source>
        <dbReference type="SAM" id="Phobius"/>
    </source>
</evidence>
<sequence>MVKQQRSIRREVAPALLKTRRLPNNCTPILETIQEESPRPRRGNTTALSPSTVTTVGNRGMALLLPVFISLVIFFFFHRDAVCLVGRGAE</sequence>
<gene>
    <name evidence="2" type="ORF">LTRI10_LOCUS43029</name>
</gene>
<reference evidence="2 3" key="1">
    <citation type="submission" date="2024-04" db="EMBL/GenBank/DDBJ databases">
        <authorList>
            <person name="Fracassetti M."/>
        </authorList>
    </citation>
    <scope>NUCLEOTIDE SEQUENCE [LARGE SCALE GENOMIC DNA]</scope>
</reference>
<keyword evidence="1" id="KW-0472">Membrane</keyword>
<dbReference type="AlphaFoldDB" id="A0AAV2FXE1"/>